<dbReference type="Gene3D" id="3.40.50.200">
    <property type="entry name" value="Peptidase S8/S53 domain"/>
    <property type="match status" value="1"/>
</dbReference>
<feature type="region of interest" description="Disordered" evidence="8">
    <location>
        <begin position="108"/>
        <end position="129"/>
    </location>
</feature>
<dbReference type="PANTHER" id="PTHR14218">
    <property type="entry name" value="PROTEASE S8 TRIPEPTIDYL PEPTIDASE I CLN2"/>
    <property type="match status" value="1"/>
</dbReference>
<keyword evidence="5" id="KW-0720">Serine protease</keyword>
<dbReference type="PROSITE" id="PS51695">
    <property type="entry name" value="SEDOLISIN"/>
    <property type="match status" value="1"/>
</dbReference>
<organism evidence="10 11">
    <name type="scientific">Streptacidiphilus fuscans</name>
    <dbReference type="NCBI Taxonomy" id="2789292"/>
    <lineage>
        <taxon>Bacteria</taxon>
        <taxon>Bacillati</taxon>
        <taxon>Actinomycetota</taxon>
        <taxon>Actinomycetes</taxon>
        <taxon>Kitasatosporales</taxon>
        <taxon>Streptomycetaceae</taxon>
        <taxon>Streptacidiphilus</taxon>
    </lineage>
</organism>
<evidence type="ECO:0000256" key="4">
    <source>
        <dbReference type="ARBA" id="ARBA00022801"/>
    </source>
</evidence>
<reference evidence="10" key="1">
    <citation type="submission" date="2020-11" db="EMBL/GenBank/DDBJ databases">
        <title>Isolation and identification of active actinomycetes.</title>
        <authorList>
            <person name="Yu B."/>
        </authorList>
    </citation>
    <scope>NUCLEOTIDE SEQUENCE</scope>
    <source>
        <strain evidence="10">NEAU-YB345</strain>
    </source>
</reference>
<evidence type="ECO:0000256" key="3">
    <source>
        <dbReference type="ARBA" id="ARBA00022723"/>
    </source>
</evidence>
<evidence type="ECO:0000256" key="7">
    <source>
        <dbReference type="ARBA" id="ARBA00023145"/>
    </source>
</evidence>
<gene>
    <name evidence="10" type="ORF">I2501_38645</name>
</gene>
<dbReference type="SMART" id="SM00944">
    <property type="entry name" value="Pro-kuma_activ"/>
    <property type="match status" value="1"/>
</dbReference>
<evidence type="ECO:0000256" key="2">
    <source>
        <dbReference type="ARBA" id="ARBA00022670"/>
    </source>
</evidence>
<dbReference type="CDD" id="cd04056">
    <property type="entry name" value="Peptidases_S53"/>
    <property type="match status" value="1"/>
</dbReference>
<dbReference type="InterPro" id="IPR015366">
    <property type="entry name" value="S53_propep"/>
</dbReference>
<evidence type="ECO:0000256" key="6">
    <source>
        <dbReference type="ARBA" id="ARBA00022837"/>
    </source>
</evidence>
<dbReference type="InterPro" id="IPR030400">
    <property type="entry name" value="Sedolisin_dom"/>
</dbReference>
<keyword evidence="11" id="KW-1185">Reference proteome</keyword>
<keyword evidence="3" id="KW-0479">Metal-binding</keyword>
<accession>A0A931BGW0</accession>
<dbReference type="GO" id="GO:0008240">
    <property type="term" value="F:tripeptidyl-peptidase activity"/>
    <property type="evidence" value="ECO:0007669"/>
    <property type="project" value="TreeGrafter"/>
</dbReference>
<dbReference type="SUPFAM" id="SSF52743">
    <property type="entry name" value="Subtilisin-like"/>
    <property type="match status" value="1"/>
</dbReference>
<dbReference type="InterPro" id="IPR036852">
    <property type="entry name" value="Peptidase_S8/S53_dom_sf"/>
</dbReference>
<evidence type="ECO:0000313" key="11">
    <source>
        <dbReference type="Proteomes" id="UP000657385"/>
    </source>
</evidence>
<dbReference type="GO" id="GO:0006508">
    <property type="term" value="P:proteolysis"/>
    <property type="evidence" value="ECO:0007669"/>
    <property type="project" value="UniProtKB-KW"/>
</dbReference>
<feature type="domain" description="Peptidase S53" evidence="9">
    <location>
        <begin position="321"/>
        <end position="748"/>
    </location>
</feature>
<keyword evidence="2" id="KW-0645">Protease</keyword>
<dbReference type="Pfam" id="PF09286">
    <property type="entry name" value="Pro-kuma_activ"/>
    <property type="match status" value="1"/>
</dbReference>
<dbReference type="SUPFAM" id="SSF54897">
    <property type="entry name" value="Protease propeptides/inhibitors"/>
    <property type="match status" value="1"/>
</dbReference>
<sequence>MSDGQSAVRRPVAESSSAPPCRGVIPRISPAWTLASQNTARVDNLTESCRTCAPPSISLTDLHLGVVISQNQSSRASRARIATIAAASLALASGSLALAAPSQAQAPRPAAKTIADSQPQWATSKADRGAEAASAQFTGTVYLQGQNPAGEAAYAQAVSNKNDPNYRHFLSPGAFRSRFGVTDAQLGAVQSWLKGAGLTVLSSSQHEIAFRGDNAAVTKAFGTSVHSYAVAGQNVHAPAAGLTVPAAVANTVLGVAGLSSELGTVAKPQSVKVSSSVAGPGSKPGDGLPTVSTCSDYWGQKTATGAPAGYVKGAVPFDQCSFQPSQLRKAYGITASGLTGKGATVAIVDAYASSTMLQDANTFSAAHGDKPFTSGQYTEVVTPSQWNSQASCGGPAGWQGEESLDVEMVHGLAPDAKVVYVGANSCNDNDLIAALSNIVDNHLADVVSNSWSEIMHTTDQGDMTQATIQAYEQVFQQGAIEGMGFDFSAGDCGDQSPTAAATGVNCQTDTPRAQVGFPSSDPWVTDVGGTALGLADKSGKYGFETSMGTLRSSLSADGNSWTPLPGSFYFGGGGGTSEDFAQPWYQRGTVPNSLSHTLMTGAHSATAQRVTPDVAMNGDLYTSVLVGMTSGGTYSEGGYGGTSVSAPEFSAVQADAIEAQGGPIGFANPEIYARASLGLFRDVVNRAAAEHKAPLSNVVDFGMVGGSLRVRLVAFGEDTSLQATRGYDDATGVGSPTAAYLDSFLWGRMG</sequence>
<keyword evidence="4" id="KW-0378">Hydrolase</keyword>
<evidence type="ECO:0000256" key="1">
    <source>
        <dbReference type="ARBA" id="ARBA00001913"/>
    </source>
</evidence>
<protein>
    <submittedName>
        <fullName evidence="10">S8/S53 family peptidase</fullName>
    </submittedName>
</protein>
<dbReference type="GO" id="GO:0046872">
    <property type="term" value="F:metal ion binding"/>
    <property type="evidence" value="ECO:0007669"/>
    <property type="project" value="UniProtKB-KW"/>
</dbReference>
<comment type="cofactor">
    <cofactor evidence="1">
        <name>Ca(2+)</name>
        <dbReference type="ChEBI" id="CHEBI:29108"/>
    </cofactor>
</comment>
<evidence type="ECO:0000256" key="5">
    <source>
        <dbReference type="ARBA" id="ARBA00022825"/>
    </source>
</evidence>
<evidence type="ECO:0000259" key="9">
    <source>
        <dbReference type="PROSITE" id="PS51695"/>
    </source>
</evidence>
<evidence type="ECO:0000313" key="10">
    <source>
        <dbReference type="EMBL" id="MBF9073943.1"/>
    </source>
</evidence>
<dbReference type="PANTHER" id="PTHR14218:SF15">
    <property type="entry name" value="TRIPEPTIDYL-PEPTIDASE 1"/>
    <property type="match status" value="1"/>
</dbReference>
<dbReference type="GO" id="GO:0004252">
    <property type="term" value="F:serine-type endopeptidase activity"/>
    <property type="evidence" value="ECO:0007669"/>
    <property type="project" value="InterPro"/>
</dbReference>
<evidence type="ECO:0000256" key="8">
    <source>
        <dbReference type="SAM" id="MobiDB-lite"/>
    </source>
</evidence>
<comment type="caution">
    <text evidence="10">The sequence shown here is derived from an EMBL/GenBank/DDBJ whole genome shotgun (WGS) entry which is preliminary data.</text>
</comment>
<dbReference type="EMBL" id="JADPRT010000032">
    <property type="protein sequence ID" value="MBF9073943.1"/>
    <property type="molecule type" value="Genomic_DNA"/>
</dbReference>
<keyword evidence="6" id="KW-0106">Calcium</keyword>
<dbReference type="Proteomes" id="UP000657385">
    <property type="component" value="Unassembled WGS sequence"/>
</dbReference>
<dbReference type="InterPro" id="IPR050819">
    <property type="entry name" value="Tripeptidyl-peptidase_I"/>
</dbReference>
<dbReference type="AlphaFoldDB" id="A0A931BGW0"/>
<proteinExistence type="predicted"/>
<keyword evidence="7" id="KW-0865">Zymogen</keyword>
<dbReference type="CDD" id="cd11377">
    <property type="entry name" value="Pro-peptidase_S53"/>
    <property type="match status" value="1"/>
</dbReference>
<name>A0A931BGW0_9ACTN</name>
<feature type="region of interest" description="Disordered" evidence="8">
    <location>
        <begin position="1"/>
        <end position="21"/>
    </location>
</feature>